<reference evidence="2" key="1">
    <citation type="journal article" date="2014" name="Science">
        <title>Ancient hybridizations among the ancestral genomes of bread wheat.</title>
        <authorList>
            <consortium name="International Wheat Genome Sequencing Consortium,"/>
            <person name="Marcussen T."/>
            <person name="Sandve S.R."/>
            <person name="Heier L."/>
            <person name="Spannagl M."/>
            <person name="Pfeifer M."/>
            <person name="Jakobsen K.S."/>
            <person name="Wulff B.B."/>
            <person name="Steuernagel B."/>
            <person name="Mayer K.F."/>
            <person name="Olsen O.A."/>
        </authorList>
    </citation>
    <scope>NUCLEOTIDE SEQUENCE [LARGE SCALE GENOMIC DNA]</scope>
    <source>
        <strain evidence="2">cv. AL8/78</strain>
    </source>
</reference>
<proteinExistence type="predicted"/>
<keyword evidence="2" id="KW-1185">Reference proteome</keyword>
<reference evidence="1" key="5">
    <citation type="journal article" date="2021" name="G3 (Bethesda)">
        <title>Aegilops tauschii genome assembly Aet v5.0 features greater sequence contiguity and improved annotation.</title>
        <authorList>
            <person name="Wang L."/>
            <person name="Zhu T."/>
            <person name="Rodriguez J.C."/>
            <person name="Deal K.R."/>
            <person name="Dubcovsky J."/>
            <person name="McGuire P.E."/>
            <person name="Lux T."/>
            <person name="Spannagl M."/>
            <person name="Mayer K.F.X."/>
            <person name="Baldrich P."/>
            <person name="Meyers B.C."/>
            <person name="Huo N."/>
            <person name="Gu Y.Q."/>
            <person name="Zhou H."/>
            <person name="Devos K.M."/>
            <person name="Bennetzen J.L."/>
            <person name="Unver T."/>
            <person name="Budak H."/>
            <person name="Gulick P.J."/>
            <person name="Galiba G."/>
            <person name="Kalapos B."/>
            <person name="Nelson D.R."/>
            <person name="Li P."/>
            <person name="You F.M."/>
            <person name="Luo M.C."/>
            <person name="Dvorak J."/>
        </authorList>
    </citation>
    <scope>NUCLEOTIDE SEQUENCE [LARGE SCALE GENOMIC DNA]</scope>
    <source>
        <strain evidence="1">cv. AL8/78</strain>
    </source>
</reference>
<sequence>ARRLPTPTRTWRSGPARSWISIGMLIGMASRIVGRKPSRWWSHRRLGPRHRVLARWLLIVICNVRISSQKNVLLAPSRLVSFIFFLRGRLVSFITRERII</sequence>
<dbReference type="AlphaFoldDB" id="A0A453RPF5"/>
<protein>
    <submittedName>
        <fullName evidence="1">Uncharacterized protein</fullName>
    </submittedName>
</protein>
<dbReference type="Proteomes" id="UP000015105">
    <property type="component" value="Chromosome 7D"/>
</dbReference>
<dbReference type="Gramene" id="AET7Gv20654700.10">
    <property type="protein sequence ID" value="AET7Gv20654700.10"/>
    <property type="gene ID" value="AET7Gv20654700"/>
</dbReference>
<evidence type="ECO:0000313" key="1">
    <source>
        <dbReference type="EnsemblPlants" id="AET7Gv20654700.10"/>
    </source>
</evidence>
<reference evidence="1" key="3">
    <citation type="journal article" date="2017" name="Nature">
        <title>Genome sequence of the progenitor of the wheat D genome Aegilops tauschii.</title>
        <authorList>
            <person name="Luo M.C."/>
            <person name="Gu Y.Q."/>
            <person name="Puiu D."/>
            <person name="Wang H."/>
            <person name="Twardziok S.O."/>
            <person name="Deal K.R."/>
            <person name="Huo N."/>
            <person name="Zhu T."/>
            <person name="Wang L."/>
            <person name="Wang Y."/>
            <person name="McGuire P.E."/>
            <person name="Liu S."/>
            <person name="Long H."/>
            <person name="Ramasamy R.K."/>
            <person name="Rodriguez J.C."/>
            <person name="Van S.L."/>
            <person name="Yuan L."/>
            <person name="Wang Z."/>
            <person name="Xia Z."/>
            <person name="Xiao L."/>
            <person name="Anderson O.D."/>
            <person name="Ouyang S."/>
            <person name="Liang Y."/>
            <person name="Zimin A.V."/>
            <person name="Pertea G."/>
            <person name="Qi P."/>
            <person name="Bennetzen J.L."/>
            <person name="Dai X."/>
            <person name="Dawson M.W."/>
            <person name="Muller H.G."/>
            <person name="Kugler K."/>
            <person name="Rivarola-Duarte L."/>
            <person name="Spannagl M."/>
            <person name="Mayer K.F.X."/>
            <person name="Lu F.H."/>
            <person name="Bevan M.W."/>
            <person name="Leroy P."/>
            <person name="Li P."/>
            <person name="You F.M."/>
            <person name="Sun Q."/>
            <person name="Liu Z."/>
            <person name="Lyons E."/>
            <person name="Wicker T."/>
            <person name="Salzberg S.L."/>
            <person name="Devos K.M."/>
            <person name="Dvorak J."/>
        </authorList>
    </citation>
    <scope>NUCLEOTIDE SEQUENCE [LARGE SCALE GENOMIC DNA]</scope>
    <source>
        <strain evidence="1">cv. AL8/78</strain>
    </source>
</reference>
<dbReference type="EnsemblPlants" id="AET7Gv20654700.10">
    <property type="protein sequence ID" value="AET7Gv20654700.10"/>
    <property type="gene ID" value="AET7Gv20654700"/>
</dbReference>
<reference evidence="1" key="4">
    <citation type="submission" date="2019-03" db="UniProtKB">
        <authorList>
            <consortium name="EnsemblPlants"/>
        </authorList>
    </citation>
    <scope>IDENTIFICATION</scope>
</reference>
<evidence type="ECO:0000313" key="2">
    <source>
        <dbReference type="Proteomes" id="UP000015105"/>
    </source>
</evidence>
<name>A0A453RPF5_AEGTS</name>
<reference evidence="2" key="2">
    <citation type="journal article" date="2017" name="Nat. Plants">
        <title>The Aegilops tauschii genome reveals multiple impacts of transposons.</title>
        <authorList>
            <person name="Zhao G."/>
            <person name="Zou C."/>
            <person name="Li K."/>
            <person name="Wang K."/>
            <person name="Li T."/>
            <person name="Gao L."/>
            <person name="Zhang X."/>
            <person name="Wang H."/>
            <person name="Yang Z."/>
            <person name="Liu X."/>
            <person name="Jiang W."/>
            <person name="Mao L."/>
            <person name="Kong X."/>
            <person name="Jiao Y."/>
            <person name="Jia J."/>
        </authorList>
    </citation>
    <scope>NUCLEOTIDE SEQUENCE [LARGE SCALE GENOMIC DNA]</scope>
    <source>
        <strain evidence="2">cv. AL8/78</strain>
    </source>
</reference>
<accession>A0A453RPF5</accession>
<organism evidence="1 2">
    <name type="scientific">Aegilops tauschii subsp. strangulata</name>
    <name type="common">Goatgrass</name>
    <dbReference type="NCBI Taxonomy" id="200361"/>
    <lineage>
        <taxon>Eukaryota</taxon>
        <taxon>Viridiplantae</taxon>
        <taxon>Streptophyta</taxon>
        <taxon>Embryophyta</taxon>
        <taxon>Tracheophyta</taxon>
        <taxon>Spermatophyta</taxon>
        <taxon>Magnoliopsida</taxon>
        <taxon>Liliopsida</taxon>
        <taxon>Poales</taxon>
        <taxon>Poaceae</taxon>
        <taxon>BOP clade</taxon>
        <taxon>Pooideae</taxon>
        <taxon>Triticodae</taxon>
        <taxon>Triticeae</taxon>
        <taxon>Triticinae</taxon>
        <taxon>Aegilops</taxon>
    </lineage>
</organism>